<dbReference type="Gene3D" id="2.130.10.10">
    <property type="entry name" value="YVTN repeat-like/Quinoprotein amine dehydrogenase"/>
    <property type="match status" value="4"/>
</dbReference>
<dbReference type="PROSITE" id="PS50082">
    <property type="entry name" value="WD_REPEATS_2"/>
    <property type="match status" value="1"/>
</dbReference>
<sequence>MDKLRVHRCSGGAVEWSPSPVVALATSPCASQVAAARLDGSLELWLVSPGSVGWHHQLTIQGNAEARITSLVWGRSGGGGAAGRLLSSSVDGSVSEWDLFHLQQKTVLDAVGVPLWQMAMEPSDDYKNSEINGSGMAINGHANHSDSSDSDLSNVDDGDNSEGEESSPDLRSSYHVNDLQQLALACDDGSVRLYNVPESGTLTYYRSLPRVSGRTLSVTWSSNAKFIFSGSSDGLIRCWDTTSFHEKYRITAGLGGAGTGPELFISTLLFLRCGTLVSGDSTGSVQFWDSSHGTLLQSHTYHKGDVNALATLPSQNRVFSGGSDGKVILYKASKDEFGASKNAVKEQAHKWIYVDSVAVHTHDIRALTMAVPICREDALPEEKVVKIRRREKHQFSYHKWAHLGVPMLISGGDDTKLFAYSAREFTQFAPHNFCPAPQRPLVNLAQGSTANGDSVMLVQSPNWLDVLLVTVQSKLTPSTSSRQDATVRQLARFKSKGSRKIISSAASSNGTLLAYSDCVRPCLFALKHKSGKKYTLDKLELPKGLPCSHSMMFTVDSSHLILAGRDGKIYIIDIETKGVSNVFLPTRKADGTKGSSRESPVTKMFLSEDGQWLGAVNCFGDIYVFNLEVQRQHWFISRMNGGSVTSGGFCPKNNALVITTSKNEVYVFDVEAKQLSEWSKRYTHHLPRSFQEFPGEVIGLSFPPQSSSMVVVYSTRAMCLIDFGLPVVEDVELPNGSRPAEKADAQKISKTKQKRKVRDEELKQEKKNNFNFFAFKDPVLFVGHLLDSSILIVEKRWMDVVKGFGDPVHKHIYGT</sequence>
<dbReference type="Pfam" id="PF00400">
    <property type="entry name" value="WD40"/>
    <property type="match status" value="2"/>
</dbReference>
<dbReference type="GO" id="GO:0035266">
    <property type="term" value="P:meristem growth"/>
    <property type="evidence" value="ECO:0007669"/>
    <property type="project" value="InterPro"/>
</dbReference>
<evidence type="ECO:0000256" key="2">
    <source>
        <dbReference type="SAM" id="MobiDB-lite"/>
    </source>
</evidence>
<organism evidence="3 4">
    <name type="scientific">Digitaria exilis</name>
    <dbReference type="NCBI Taxonomy" id="1010633"/>
    <lineage>
        <taxon>Eukaryota</taxon>
        <taxon>Viridiplantae</taxon>
        <taxon>Streptophyta</taxon>
        <taxon>Embryophyta</taxon>
        <taxon>Tracheophyta</taxon>
        <taxon>Spermatophyta</taxon>
        <taxon>Magnoliopsida</taxon>
        <taxon>Liliopsida</taxon>
        <taxon>Poales</taxon>
        <taxon>Poaceae</taxon>
        <taxon>PACMAD clade</taxon>
        <taxon>Panicoideae</taxon>
        <taxon>Panicodae</taxon>
        <taxon>Paniceae</taxon>
        <taxon>Anthephorinae</taxon>
        <taxon>Digitaria</taxon>
    </lineage>
</organism>
<feature type="repeat" description="WD" evidence="1">
    <location>
        <begin position="217"/>
        <end position="243"/>
    </location>
</feature>
<dbReference type="InterPro" id="IPR011047">
    <property type="entry name" value="Quinoprotein_ADH-like_sf"/>
</dbReference>
<keyword evidence="1" id="KW-0853">WD repeat</keyword>
<dbReference type="InterPro" id="IPR036322">
    <property type="entry name" value="WD40_repeat_dom_sf"/>
</dbReference>
<evidence type="ECO:0000313" key="4">
    <source>
        <dbReference type="Proteomes" id="UP000636709"/>
    </source>
</evidence>
<dbReference type="OrthoDB" id="8883818at2759"/>
<feature type="region of interest" description="Disordered" evidence="2">
    <location>
        <begin position="735"/>
        <end position="760"/>
    </location>
</feature>
<dbReference type="Proteomes" id="UP000636709">
    <property type="component" value="Unassembled WGS sequence"/>
</dbReference>
<proteinExistence type="predicted"/>
<dbReference type="FunFam" id="2.130.10.10:FF:002124">
    <property type="entry name" value="WD repeat-containing protein PCN"/>
    <property type="match status" value="1"/>
</dbReference>
<accession>A0A835AU65</accession>
<dbReference type="InterPro" id="IPR001680">
    <property type="entry name" value="WD40_rpt"/>
</dbReference>
<dbReference type="InterPro" id="IPR015943">
    <property type="entry name" value="WD40/YVTN_repeat-like_dom_sf"/>
</dbReference>
<dbReference type="SUPFAM" id="SSF50978">
    <property type="entry name" value="WD40 repeat-like"/>
    <property type="match status" value="1"/>
</dbReference>
<dbReference type="EMBL" id="JACEFO010002183">
    <property type="protein sequence ID" value="KAF8675436.1"/>
    <property type="molecule type" value="Genomic_DNA"/>
</dbReference>
<dbReference type="InterPro" id="IPR044622">
    <property type="entry name" value="PCN"/>
</dbReference>
<dbReference type="PANTHER" id="PTHR45086:SF1">
    <property type="entry name" value="WD REPEAT-CONTAINING PROTEIN PCN"/>
    <property type="match status" value="1"/>
</dbReference>
<evidence type="ECO:0000313" key="3">
    <source>
        <dbReference type="EMBL" id="KAF8675436.1"/>
    </source>
</evidence>
<dbReference type="FunFam" id="2.130.10.10:FF:003301">
    <property type="entry name" value="WD repeat-containing protein PCN"/>
    <property type="match status" value="1"/>
</dbReference>
<dbReference type="SMART" id="SM00320">
    <property type="entry name" value="WD40"/>
    <property type="match status" value="9"/>
</dbReference>
<dbReference type="GO" id="GO:0010073">
    <property type="term" value="P:meristem maintenance"/>
    <property type="evidence" value="ECO:0007669"/>
    <property type="project" value="InterPro"/>
</dbReference>
<dbReference type="SUPFAM" id="SSF50998">
    <property type="entry name" value="Quinoprotein alcohol dehydrogenase-like"/>
    <property type="match status" value="1"/>
</dbReference>
<feature type="compositionally biased region" description="Acidic residues" evidence="2">
    <location>
        <begin position="154"/>
        <end position="167"/>
    </location>
</feature>
<reference evidence="3" key="1">
    <citation type="submission" date="2020-07" db="EMBL/GenBank/DDBJ databases">
        <title>Genome sequence and genetic diversity analysis of an under-domesticated orphan crop, white fonio (Digitaria exilis).</title>
        <authorList>
            <person name="Bennetzen J.L."/>
            <person name="Chen S."/>
            <person name="Ma X."/>
            <person name="Wang X."/>
            <person name="Yssel A.E.J."/>
            <person name="Chaluvadi S.R."/>
            <person name="Johnson M."/>
            <person name="Gangashetty P."/>
            <person name="Hamidou F."/>
            <person name="Sanogo M.D."/>
            <person name="Zwaenepoel A."/>
            <person name="Wallace J."/>
            <person name="Van De Peer Y."/>
            <person name="Van Deynze A."/>
        </authorList>
    </citation>
    <scope>NUCLEOTIDE SEQUENCE</scope>
    <source>
        <tissue evidence="3">Leaves</tissue>
    </source>
</reference>
<evidence type="ECO:0008006" key="5">
    <source>
        <dbReference type="Google" id="ProtNLM"/>
    </source>
</evidence>
<dbReference type="AlphaFoldDB" id="A0A835AU65"/>
<feature type="region of interest" description="Disordered" evidence="2">
    <location>
        <begin position="126"/>
        <end position="172"/>
    </location>
</feature>
<name>A0A835AU65_9POAL</name>
<gene>
    <name evidence="3" type="ORF">HU200_047806</name>
</gene>
<dbReference type="PANTHER" id="PTHR45086">
    <property type="entry name" value="WD REPEAT-CONTAINING PROTEIN PCN"/>
    <property type="match status" value="1"/>
</dbReference>
<comment type="caution">
    <text evidence="3">The sequence shown here is derived from an EMBL/GenBank/DDBJ whole genome shotgun (WGS) entry which is preliminary data.</text>
</comment>
<protein>
    <recommendedName>
        <fullName evidence="5">Cirhin</fullName>
    </recommendedName>
</protein>
<evidence type="ECO:0000256" key="1">
    <source>
        <dbReference type="PROSITE-ProRule" id="PRU00221"/>
    </source>
</evidence>
<keyword evidence="4" id="KW-1185">Reference proteome</keyword>